<protein>
    <submittedName>
        <fullName evidence="2">Uncharacterized protein</fullName>
    </submittedName>
</protein>
<keyword evidence="3" id="KW-1185">Reference proteome</keyword>
<reference evidence="2" key="2">
    <citation type="submission" date="2025-08" db="UniProtKB">
        <authorList>
            <consortium name="Ensembl"/>
        </authorList>
    </citation>
    <scope>IDENTIFICATION</scope>
    <source>
        <strain evidence="2">Thoroughbred</strain>
    </source>
</reference>
<feature type="compositionally biased region" description="Low complexity" evidence="1">
    <location>
        <begin position="99"/>
        <end position="114"/>
    </location>
</feature>
<evidence type="ECO:0000313" key="2">
    <source>
        <dbReference type="Ensembl" id="ENSECAP00000057952.1"/>
    </source>
</evidence>
<accession>A0A9L0R8I4</accession>
<sequence>MPTDSMAASGRAGAGAEASPASVKPVTSSTRPLSSTTRASAPPPLRSRATWWGWRMQFISWTAELISCLTRTSRASRQSTVPAASLHSPERLLVEESSATPAAPQPATRPTATAKQSAERRGCWDHHSSTCSTSTSGGSPWPSGARASPAGMVRSGTSQGRGQGQGLEGVDHGLEPPPHAWQPEAQSPVSLPVQRMVPITCSGRITMLSPSQLTPHGRS</sequence>
<feature type="region of interest" description="Disordered" evidence="1">
    <location>
        <begin position="1"/>
        <end position="46"/>
    </location>
</feature>
<feature type="compositionally biased region" description="Low complexity" evidence="1">
    <location>
        <begin position="7"/>
        <end position="40"/>
    </location>
</feature>
<dbReference type="Ensembl" id="ENSECAT00000083092.1">
    <property type="protein sequence ID" value="ENSECAP00000057952.1"/>
    <property type="gene ID" value="ENSECAG00000050555.1"/>
</dbReference>
<proteinExistence type="predicted"/>
<reference evidence="2" key="3">
    <citation type="submission" date="2025-09" db="UniProtKB">
        <authorList>
            <consortium name="Ensembl"/>
        </authorList>
    </citation>
    <scope>IDENTIFICATION</scope>
    <source>
        <strain evidence="2">Thoroughbred</strain>
    </source>
</reference>
<reference evidence="2 3" key="1">
    <citation type="journal article" date="2009" name="Science">
        <title>Genome sequence, comparative analysis, and population genetics of the domestic horse.</title>
        <authorList>
            <consortium name="Broad Institute Genome Sequencing Platform"/>
            <consortium name="Broad Institute Whole Genome Assembly Team"/>
            <person name="Wade C.M."/>
            <person name="Giulotto E."/>
            <person name="Sigurdsson S."/>
            <person name="Zoli M."/>
            <person name="Gnerre S."/>
            <person name="Imsland F."/>
            <person name="Lear T.L."/>
            <person name="Adelson D.L."/>
            <person name="Bailey E."/>
            <person name="Bellone R.R."/>
            <person name="Bloecker H."/>
            <person name="Distl O."/>
            <person name="Edgar R.C."/>
            <person name="Garber M."/>
            <person name="Leeb T."/>
            <person name="Mauceli E."/>
            <person name="MacLeod J.N."/>
            <person name="Penedo M.C.T."/>
            <person name="Raison J.M."/>
            <person name="Sharpe T."/>
            <person name="Vogel J."/>
            <person name="Andersson L."/>
            <person name="Antczak D.F."/>
            <person name="Biagi T."/>
            <person name="Binns M.M."/>
            <person name="Chowdhary B.P."/>
            <person name="Coleman S.J."/>
            <person name="Della Valle G."/>
            <person name="Fryc S."/>
            <person name="Guerin G."/>
            <person name="Hasegawa T."/>
            <person name="Hill E.W."/>
            <person name="Jurka J."/>
            <person name="Kiialainen A."/>
            <person name="Lindgren G."/>
            <person name="Liu J."/>
            <person name="Magnani E."/>
            <person name="Mickelson J.R."/>
            <person name="Murray J."/>
            <person name="Nergadze S.G."/>
            <person name="Onofrio R."/>
            <person name="Pedroni S."/>
            <person name="Piras M.F."/>
            <person name="Raudsepp T."/>
            <person name="Rocchi M."/>
            <person name="Roeed K.H."/>
            <person name="Ryder O.A."/>
            <person name="Searle S."/>
            <person name="Skow L."/>
            <person name="Swinburne J.E."/>
            <person name="Syvaenen A.C."/>
            <person name="Tozaki T."/>
            <person name="Valberg S.J."/>
            <person name="Vaudin M."/>
            <person name="White J.R."/>
            <person name="Zody M.C."/>
            <person name="Lander E.S."/>
            <person name="Lindblad-Toh K."/>
        </authorList>
    </citation>
    <scope>NUCLEOTIDE SEQUENCE [LARGE SCALE GENOMIC DNA]</scope>
    <source>
        <strain evidence="2 3">Thoroughbred</strain>
    </source>
</reference>
<dbReference type="AlphaFoldDB" id="A0A9L0R8I4"/>
<evidence type="ECO:0000313" key="3">
    <source>
        <dbReference type="Proteomes" id="UP000002281"/>
    </source>
</evidence>
<feature type="compositionally biased region" description="Low complexity" evidence="1">
    <location>
        <begin position="129"/>
        <end position="144"/>
    </location>
</feature>
<feature type="compositionally biased region" description="Polar residues" evidence="1">
    <location>
        <begin position="73"/>
        <end position="82"/>
    </location>
</feature>
<dbReference type="GeneTree" id="ENSGT01030000235036"/>
<evidence type="ECO:0000256" key="1">
    <source>
        <dbReference type="SAM" id="MobiDB-lite"/>
    </source>
</evidence>
<feature type="region of interest" description="Disordered" evidence="1">
    <location>
        <begin position="73"/>
        <end position="189"/>
    </location>
</feature>
<name>A0A9L0R8I4_HORSE</name>
<organism evidence="2 3">
    <name type="scientific">Equus caballus</name>
    <name type="common">Horse</name>
    <dbReference type="NCBI Taxonomy" id="9796"/>
    <lineage>
        <taxon>Eukaryota</taxon>
        <taxon>Metazoa</taxon>
        <taxon>Chordata</taxon>
        <taxon>Craniata</taxon>
        <taxon>Vertebrata</taxon>
        <taxon>Euteleostomi</taxon>
        <taxon>Mammalia</taxon>
        <taxon>Eutheria</taxon>
        <taxon>Laurasiatheria</taxon>
        <taxon>Perissodactyla</taxon>
        <taxon>Equidae</taxon>
        <taxon>Equus</taxon>
    </lineage>
</organism>
<feature type="compositionally biased region" description="Basic and acidic residues" evidence="1">
    <location>
        <begin position="117"/>
        <end position="128"/>
    </location>
</feature>
<dbReference type="Proteomes" id="UP000002281">
    <property type="component" value="Chromosome 2"/>
</dbReference>